<dbReference type="GO" id="GO:0015740">
    <property type="term" value="P:C4-dicarboxylate transport"/>
    <property type="evidence" value="ECO:0007669"/>
    <property type="project" value="TreeGrafter"/>
</dbReference>
<dbReference type="KEGG" id="dhy:DESAM_21224"/>
<dbReference type="STRING" id="1121451.DESAM_21224"/>
<comment type="similarity">
    <text evidence="8">Belongs to the TRAP transporter small permease family.</text>
</comment>
<dbReference type="InterPro" id="IPR055348">
    <property type="entry name" value="DctQ"/>
</dbReference>
<dbReference type="eggNOG" id="COG3090">
    <property type="taxonomic scope" value="Bacteria"/>
</dbReference>
<evidence type="ECO:0000259" key="10">
    <source>
        <dbReference type="Pfam" id="PF04290"/>
    </source>
</evidence>
<feature type="transmembrane region" description="Helical" evidence="9">
    <location>
        <begin position="130"/>
        <end position="150"/>
    </location>
</feature>
<dbReference type="RefSeq" id="WP_015336109.1">
    <property type="nucleotide sequence ID" value="NC_020055.1"/>
</dbReference>
<gene>
    <name evidence="11" type="ORF">DESAM_21224</name>
</gene>
<feature type="transmembrane region" description="Helical" evidence="9">
    <location>
        <begin position="12"/>
        <end position="36"/>
    </location>
</feature>
<dbReference type="EMBL" id="FO203522">
    <property type="protein sequence ID" value="CCO23505.1"/>
    <property type="molecule type" value="Genomic_DNA"/>
</dbReference>
<dbReference type="PATRIC" id="fig|1121451.3.peg.1476"/>
<proteinExistence type="inferred from homology"/>
<keyword evidence="12" id="KW-1185">Reference proteome</keyword>
<accession>L0RBF7</accession>
<keyword evidence="6 9" id="KW-1133">Transmembrane helix</keyword>
<feature type="domain" description="Tripartite ATP-independent periplasmic transporters DctQ component" evidence="10">
    <location>
        <begin position="27"/>
        <end position="157"/>
    </location>
</feature>
<dbReference type="HOGENOM" id="CLU_086356_8_5_7"/>
<evidence type="ECO:0000256" key="9">
    <source>
        <dbReference type="SAM" id="Phobius"/>
    </source>
</evidence>
<dbReference type="AlphaFoldDB" id="L0RBF7"/>
<keyword evidence="4" id="KW-0997">Cell inner membrane</keyword>
<feature type="transmembrane region" description="Helical" evidence="9">
    <location>
        <begin position="48"/>
        <end position="68"/>
    </location>
</feature>
<keyword evidence="3" id="KW-1003">Cell membrane</keyword>
<evidence type="ECO:0000256" key="1">
    <source>
        <dbReference type="ARBA" id="ARBA00004429"/>
    </source>
</evidence>
<protein>
    <submittedName>
        <fullName evidence="11">Putative Tripartite ATP-independent periplasmic transporters, DctQ component</fullName>
    </submittedName>
</protein>
<dbReference type="PROSITE" id="PS51257">
    <property type="entry name" value="PROKAR_LIPOPROTEIN"/>
    <property type="match status" value="1"/>
</dbReference>
<keyword evidence="7 9" id="KW-0472">Membrane</keyword>
<evidence type="ECO:0000256" key="6">
    <source>
        <dbReference type="ARBA" id="ARBA00022989"/>
    </source>
</evidence>
<feature type="transmembrane region" description="Helical" evidence="9">
    <location>
        <begin position="89"/>
        <end position="110"/>
    </location>
</feature>
<dbReference type="OrthoDB" id="5420950at2"/>
<evidence type="ECO:0000256" key="5">
    <source>
        <dbReference type="ARBA" id="ARBA00022692"/>
    </source>
</evidence>
<dbReference type="PANTHER" id="PTHR35011:SF10">
    <property type="entry name" value="TRAP TRANSPORTER SMALL PERMEASE PROTEIN"/>
    <property type="match status" value="1"/>
</dbReference>
<evidence type="ECO:0000256" key="4">
    <source>
        <dbReference type="ARBA" id="ARBA00022519"/>
    </source>
</evidence>
<evidence type="ECO:0000256" key="8">
    <source>
        <dbReference type="ARBA" id="ARBA00038436"/>
    </source>
</evidence>
<dbReference type="GO" id="GO:0005886">
    <property type="term" value="C:plasma membrane"/>
    <property type="evidence" value="ECO:0007669"/>
    <property type="project" value="UniProtKB-SubCell"/>
</dbReference>
<dbReference type="GO" id="GO:0022857">
    <property type="term" value="F:transmembrane transporter activity"/>
    <property type="evidence" value="ECO:0007669"/>
    <property type="project" value="TreeGrafter"/>
</dbReference>
<dbReference type="Proteomes" id="UP000010808">
    <property type="component" value="Chromosome"/>
</dbReference>
<evidence type="ECO:0000313" key="12">
    <source>
        <dbReference type="Proteomes" id="UP000010808"/>
    </source>
</evidence>
<evidence type="ECO:0000256" key="7">
    <source>
        <dbReference type="ARBA" id="ARBA00023136"/>
    </source>
</evidence>
<keyword evidence="2" id="KW-0813">Transport</keyword>
<comment type="subcellular location">
    <subcellularLocation>
        <location evidence="1">Cell inner membrane</location>
        <topology evidence="1">Multi-pass membrane protein</topology>
    </subcellularLocation>
</comment>
<dbReference type="Pfam" id="PF04290">
    <property type="entry name" value="DctQ"/>
    <property type="match status" value="1"/>
</dbReference>
<evidence type="ECO:0000256" key="3">
    <source>
        <dbReference type="ARBA" id="ARBA00022475"/>
    </source>
</evidence>
<reference evidence="11 12" key="1">
    <citation type="submission" date="2012-10" db="EMBL/GenBank/DDBJ databases">
        <authorList>
            <person name="Genoscope - CEA"/>
        </authorList>
    </citation>
    <scope>NUCLEOTIDE SEQUENCE [LARGE SCALE GENOMIC DNA]</scope>
    <source>
        <strain evidence="12">AM13 / DSM 14728</strain>
    </source>
</reference>
<evidence type="ECO:0000313" key="11">
    <source>
        <dbReference type="EMBL" id="CCO23505.1"/>
    </source>
</evidence>
<sequence length="165" mass="17952">MIKYLEKTAIWICRILAGLAGIALTLMIVLACANMLSRAIWVPVKGTFELMGFLGAVTAALSLGFSQLNRSHIAVGLFFRFFPKPVQTFLEAVSGGVSCLFFSFCAIETAKWGMFLVELGEVSETLGIQFYPFVFAVAFGCAAMAFVLLLDIYRTLTGKEPLSPA</sequence>
<dbReference type="InterPro" id="IPR007387">
    <property type="entry name" value="TRAP_DctQ"/>
</dbReference>
<name>L0RBF7_9BACT</name>
<evidence type="ECO:0000256" key="2">
    <source>
        <dbReference type="ARBA" id="ARBA00022448"/>
    </source>
</evidence>
<keyword evidence="5 9" id="KW-0812">Transmembrane</keyword>
<dbReference type="PANTHER" id="PTHR35011">
    <property type="entry name" value="2,3-DIKETO-L-GULONATE TRAP TRANSPORTER SMALL PERMEASE PROTEIN YIAM"/>
    <property type="match status" value="1"/>
</dbReference>
<organism evidence="11 12">
    <name type="scientific">Maridesulfovibrio hydrothermalis AM13 = DSM 14728</name>
    <dbReference type="NCBI Taxonomy" id="1121451"/>
    <lineage>
        <taxon>Bacteria</taxon>
        <taxon>Pseudomonadati</taxon>
        <taxon>Thermodesulfobacteriota</taxon>
        <taxon>Desulfovibrionia</taxon>
        <taxon>Desulfovibrionales</taxon>
        <taxon>Desulfovibrionaceae</taxon>
        <taxon>Maridesulfovibrio</taxon>
    </lineage>
</organism>